<name>A0A5B8V9X6_9BACT</name>
<evidence type="ECO:0008006" key="3">
    <source>
        <dbReference type="Google" id="ProtNLM"/>
    </source>
</evidence>
<evidence type="ECO:0000313" key="2">
    <source>
        <dbReference type="Proteomes" id="UP000321533"/>
    </source>
</evidence>
<dbReference type="InterPro" id="IPR010321">
    <property type="entry name" value="DUF922"/>
</dbReference>
<dbReference type="KEGG" id="pgin:FRZ67_07425"/>
<organism evidence="1 2">
    <name type="scientific">Panacibacter ginsenosidivorans</name>
    <dbReference type="NCBI Taxonomy" id="1813871"/>
    <lineage>
        <taxon>Bacteria</taxon>
        <taxon>Pseudomonadati</taxon>
        <taxon>Bacteroidota</taxon>
        <taxon>Chitinophagia</taxon>
        <taxon>Chitinophagales</taxon>
        <taxon>Chitinophagaceae</taxon>
        <taxon>Panacibacter</taxon>
    </lineage>
</organism>
<keyword evidence="2" id="KW-1185">Reference proteome</keyword>
<accession>A0A5B8V9X6</accession>
<sequence>MKKAFIIISIIFSILPHKIFCQDTINWRPSYKLTWQDFRAKPDEASEFGALSDCSISYSFIYKDDSLSFKIASLFTRSKSWLKFRDDTILLKHEQGHFDINELFTRKLKKAFKAYSFNPVSVNKDLEAIFNKVWEEKKAFDARYDKETDHSINKAKQLEWSEMIATELNDLNEFK</sequence>
<dbReference type="Pfam" id="PF06037">
    <property type="entry name" value="DUF922"/>
    <property type="match status" value="1"/>
</dbReference>
<proteinExistence type="predicted"/>
<dbReference type="EMBL" id="CP042435">
    <property type="protein sequence ID" value="QEC67128.1"/>
    <property type="molecule type" value="Genomic_DNA"/>
</dbReference>
<reference evidence="1 2" key="1">
    <citation type="journal article" date="2016" name="Int. J. Syst. Evol. Microbiol.">
        <title>Panacibacter ginsenosidivorans gen. nov., sp. nov., with ginsenoside converting activity isolated from soil of a ginseng field.</title>
        <authorList>
            <person name="Siddiqi M.Z."/>
            <person name="Muhammad Shafi S."/>
            <person name="Choi K.D."/>
            <person name="Im W.T."/>
        </authorList>
    </citation>
    <scope>NUCLEOTIDE SEQUENCE [LARGE SCALE GENOMIC DNA]</scope>
    <source>
        <strain evidence="1 2">Gsoil1550</strain>
    </source>
</reference>
<dbReference type="AlphaFoldDB" id="A0A5B8V9X6"/>
<gene>
    <name evidence="1" type="ORF">FRZ67_07425</name>
</gene>
<dbReference type="RefSeq" id="WP_147188936.1">
    <property type="nucleotide sequence ID" value="NZ_CP042435.1"/>
</dbReference>
<protein>
    <recommendedName>
        <fullName evidence="3">DUF922 domain-containing protein</fullName>
    </recommendedName>
</protein>
<evidence type="ECO:0000313" key="1">
    <source>
        <dbReference type="EMBL" id="QEC67128.1"/>
    </source>
</evidence>
<dbReference type="OrthoDB" id="5431540at2"/>
<dbReference type="Proteomes" id="UP000321533">
    <property type="component" value="Chromosome"/>
</dbReference>